<sequence length="251" mass="27699">MTEHLKKLTLKKNFTLIELLVVVAIIGILASLLLPSLSKARAKAKQAVCLSQLKQLNFALYNYTDDNDGKYPHTYKNGNSDIVTWDDLISGYDGRASLTPTEMKQSLNANTDNQLYVCPGDTIKRNNASWPKKSYAMTTYIPGHATALGITASSFSNLVPRNITEISNPSQTILLTEFFWSANRMGAHYGNYVGNQQVGYYYTPNPALPIAHKNKYNYSMVDGSAQAMIPTQTLLGLSPSTTIGTMWDAGR</sequence>
<dbReference type="SUPFAM" id="SSF54523">
    <property type="entry name" value="Pili subunits"/>
    <property type="match status" value="1"/>
</dbReference>
<dbReference type="PRINTS" id="PR00813">
    <property type="entry name" value="BCTERIALGSPG"/>
</dbReference>
<keyword evidence="4" id="KW-1185">Reference proteome</keyword>
<dbReference type="EMBL" id="CP117812">
    <property type="protein sequence ID" value="WDE99338.1"/>
    <property type="molecule type" value="Genomic_DNA"/>
</dbReference>
<dbReference type="RefSeq" id="WP_274154196.1">
    <property type="nucleotide sequence ID" value="NZ_CP117812.1"/>
</dbReference>
<accession>A0ABY7W1I6</accession>
<name>A0ABY7W1I6_9BACT</name>
<dbReference type="InterPro" id="IPR045584">
    <property type="entry name" value="Pilin-like"/>
</dbReference>
<keyword evidence="2" id="KW-0812">Transmembrane</keyword>
<dbReference type="Proteomes" id="UP001214250">
    <property type="component" value="Chromosome 2"/>
</dbReference>
<evidence type="ECO:0000256" key="2">
    <source>
        <dbReference type="SAM" id="Phobius"/>
    </source>
</evidence>
<keyword evidence="1" id="KW-0488">Methylation</keyword>
<dbReference type="PANTHER" id="PTHR30093">
    <property type="entry name" value="GENERAL SECRETION PATHWAY PROTEIN G"/>
    <property type="match status" value="1"/>
</dbReference>
<reference evidence="3 4" key="1">
    <citation type="submission" date="2023-02" db="EMBL/GenBank/DDBJ databases">
        <title>Genome sequence of Lentisphaera profundi SAORIC-696.</title>
        <authorList>
            <person name="Kim e."/>
            <person name="Cho J.-C."/>
            <person name="Choi A."/>
            <person name="Kang I."/>
        </authorList>
    </citation>
    <scope>NUCLEOTIDE SEQUENCE [LARGE SCALE GENOMIC DNA]</scope>
    <source>
        <strain evidence="3 4">SAORIC-696</strain>
    </source>
</reference>
<evidence type="ECO:0000313" key="3">
    <source>
        <dbReference type="EMBL" id="WDE99338.1"/>
    </source>
</evidence>
<proteinExistence type="predicted"/>
<dbReference type="InterPro" id="IPR012902">
    <property type="entry name" value="N_methyl_site"/>
</dbReference>
<evidence type="ECO:0000256" key="1">
    <source>
        <dbReference type="ARBA" id="ARBA00022481"/>
    </source>
</evidence>
<gene>
    <name evidence="3" type="ORF">PQO03_15990</name>
</gene>
<keyword evidence="2" id="KW-1133">Transmembrane helix</keyword>
<dbReference type="InterPro" id="IPR000983">
    <property type="entry name" value="Bac_GSPG_pilin"/>
</dbReference>
<protein>
    <submittedName>
        <fullName evidence="3">Type II secretion system protein</fullName>
    </submittedName>
</protein>
<feature type="transmembrane region" description="Helical" evidence="2">
    <location>
        <begin position="14"/>
        <end position="34"/>
    </location>
</feature>
<organism evidence="3 4">
    <name type="scientific">Lentisphaera profundi</name>
    <dbReference type="NCBI Taxonomy" id="1658616"/>
    <lineage>
        <taxon>Bacteria</taxon>
        <taxon>Pseudomonadati</taxon>
        <taxon>Lentisphaerota</taxon>
        <taxon>Lentisphaeria</taxon>
        <taxon>Lentisphaerales</taxon>
        <taxon>Lentisphaeraceae</taxon>
        <taxon>Lentisphaera</taxon>
    </lineage>
</organism>
<dbReference type="Gene3D" id="3.30.700.10">
    <property type="entry name" value="Glycoprotein, Type 4 Pilin"/>
    <property type="match status" value="1"/>
</dbReference>
<keyword evidence="2" id="KW-0472">Membrane</keyword>
<evidence type="ECO:0000313" key="4">
    <source>
        <dbReference type="Proteomes" id="UP001214250"/>
    </source>
</evidence>
<dbReference type="NCBIfam" id="TIGR02532">
    <property type="entry name" value="IV_pilin_GFxxxE"/>
    <property type="match status" value="1"/>
</dbReference>